<feature type="repeat" description="TPR" evidence="3">
    <location>
        <begin position="146"/>
        <end position="179"/>
    </location>
</feature>
<dbReference type="InParanoid" id="A0A061FZ59"/>
<evidence type="ECO:0000256" key="1">
    <source>
        <dbReference type="ARBA" id="ARBA00022737"/>
    </source>
</evidence>
<keyword evidence="6" id="KW-1185">Reference proteome</keyword>
<dbReference type="InterPro" id="IPR011990">
    <property type="entry name" value="TPR-like_helical_dom_sf"/>
</dbReference>
<proteinExistence type="predicted"/>
<dbReference type="PANTHER" id="PTHR45523:SF1">
    <property type="entry name" value="TETRATRICOPEPTIDE REPEAT (TPR)-CONTAINING PROTEIN"/>
    <property type="match status" value="1"/>
</dbReference>
<sequence>MEQKTLEAPQVSIKPEVDTVESSKTLLQPPKVVVLADLNVDPPETEDHDSLLLPAPDLTRLTNDESSHEKSTFISKESDAVEGEAKKLTKSGKCRSRISKADSSLDCGADADGDQPSQGTPSSREEKVSSLKTGLVHVARKMPKNAHAHFVLGLMYQRLGQPQKAILAYEKAAEILVRCEVEIARPELLSLVQIHHAQCLLLENSGDNGLDKELENDELEEILSKLKESMQSDVRQAGVWNTLGLILLKTGRLQSAIAVLSSLLALAPDDYDCLGNLGIAYLQSGNLELSARYFQDLIIKDQNHPAALMNYAAILLCKYGSVVAGAGANASEVASGDQVASVNVAKECLLAALKSDPKAAHTWANLANAYYLIGDYRSSSKCLEKAAKLEPNCMSTRYAVAVHRIKDAERSQDPSEQLSWAGNEMASVLREGDSVPIDPPIAWAGLSMVHKTQHEIVAAFETEQNELVEVEERAIFSLKQAAGEDPDDAVQWNQLGLHSLCSQNFKTAQKYLKAAVVRFKECSYAWSNLGISIQLSEEASQAESVYKRALSLATVEQAHAIFSNLGNLYRQQKQYERAKAMFTKSLELQPGYAPAFNNLGLVFVAEGQWEEAKFCFDKALQSDPLLDAAKSNMIKTVALSRLCAGLSSFFIQD</sequence>
<reference evidence="5 6" key="1">
    <citation type="journal article" date="2013" name="Genome Biol.">
        <title>The genome sequence of the most widely cultivated cacao type and its use to identify candidate genes regulating pod color.</title>
        <authorList>
            <person name="Motamayor J.C."/>
            <person name="Mockaitis K."/>
            <person name="Schmutz J."/>
            <person name="Haiminen N."/>
            <person name="Iii D.L."/>
            <person name="Cornejo O."/>
            <person name="Findley S.D."/>
            <person name="Zheng P."/>
            <person name="Utro F."/>
            <person name="Royaert S."/>
            <person name="Saski C."/>
            <person name="Jenkins J."/>
            <person name="Podicheti R."/>
            <person name="Zhao M."/>
            <person name="Scheffler B.E."/>
            <person name="Stack J.C."/>
            <person name="Feltus F.A."/>
            <person name="Mustiga G.M."/>
            <person name="Amores F."/>
            <person name="Phillips W."/>
            <person name="Marelli J.P."/>
            <person name="May G.D."/>
            <person name="Shapiro H."/>
            <person name="Ma J."/>
            <person name="Bustamante C.D."/>
            <person name="Schnell R.J."/>
            <person name="Main D."/>
            <person name="Gilbert D."/>
            <person name="Parida L."/>
            <person name="Kuhn D.N."/>
        </authorList>
    </citation>
    <scope>NUCLEOTIDE SEQUENCE [LARGE SCALE GENOMIC DNA]</scope>
    <source>
        <strain evidence="6">cv. Matina 1-6</strain>
    </source>
</reference>
<dbReference type="Pfam" id="PF13424">
    <property type="entry name" value="TPR_12"/>
    <property type="match status" value="1"/>
</dbReference>
<keyword evidence="2 3" id="KW-0802">TPR repeat</keyword>
<name>A0A061FZ59_THECC</name>
<feature type="repeat" description="TPR" evidence="3">
    <location>
        <begin position="559"/>
        <end position="592"/>
    </location>
</feature>
<evidence type="ECO:0000256" key="3">
    <source>
        <dbReference type="PROSITE-ProRule" id="PRU00339"/>
    </source>
</evidence>
<dbReference type="EMBL" id="CM001881">
    <property type="protein sequence ID" value="EOY22348.1"/>
    <property type="molecule type" value="Genomic_DNA"/>
</dbReference>
<gene>
    <name evidence="5" type="ORF">TCM_014545</name>
</gene>
<dbReference type="OMA" id="MSTRYAI"/>
<dbReference type="HOGENOM" id="CLU_455900_0_0_1"/>
<dbReference type="Gramene" id="EOY22348">
    <property type="protein sequence ID" value="EOY22348"/>
    <property type="gene ID" value="TCM_014545"/>
</dbReference>
<dbReference type="STRING" id="3641.A0A061FZ59"/>
<feature type="compositionally biased region" description="Basic and acidic residues" evidence="4">
    <location>
        <begin position="62"/>
        <end position="77"/>
    </location>
</feature>
<dbReference type="Pfam" id="PF14559">
    <property type="entry name" value="TPR_19"/>
    <property type="match status" value="1"/>
</dbReference>
<dbReference type="Gene3D" id="1.25.40.10">
    <property type="entry name" value="Tetratricopeptide repeat domain"/>
    <property type="match status" value="4"/>
</dbReference>
<dbReference type="AlphaFoldDB" id="A0A061FZ59"/>
<evidence type="ECO:0000256" key="2">
    <source>
        <dbReference type="ARBA" id="ARBA00022803"/>
    </source>
</evidence>
<dbReference type="SMART" id="SM00028">
    <property type="entry name" value="TPR"/>
    <property type="match status" value="8"/>
</dbReference>
<dbReference type="eggNOG" id="KOG1124">
    <property type="taxonomic scope" value="Eukaryota"/>
</dbReference>
<feature type="repeat" description="TPR" evidence="3">
    <location>
        <begin position="360"/>
        <end position="393"/>
    </location>
</feature>
<evidence type="ECO:0000256" key="4">
    <source>
        <dbReference type="SAM" id="MobiDB-lite"/>
    </source>
</evidence>
<accession>A0A061FZ59</accession>
<dbReference type="SUPFAM" id="SSF48452">
    <property type="entry name" value="TPR-like"/>
    <property type="match status" value="2"/>
</dbReference>
<feature type="region of interest" description="Disordered" evidence="4">
    <location>
        <begin position="39"/>
        <end position="77"/>
    </location>
</feature>
<protein>
    <submittedName>
        <fullName evidence="5">Tetratricopeptide repeat (TPR)-containing protein</fullName>
    </submittedName>
</protein>
<feature type="repeat" description="TPR" evidence="3">
    <location>
        <begin position="237"/>
        <end position="270"/>
    </location>
</feature>
<dbReference type="InterPro" id="IPR019734">
    <property type="entry name" value="TPR_rpt"/>
</dbReference>
<keyword evidence="1" id="KW-0677">Repeat</keyword>
<dbReference type="PROSITE" id="PS50293">
    <property type="entry name" value="TPR_REGION"/>
    <property type="match status" value="2"/>
</dbReference>
<evidence type="ECO:0000313" key="5">
    <source>
        <dbReference type="EMBL" id="EOY22348.1"/>
    </source>
</evidence>
<dbReference type="FunCoup" id="A0A061FZ59">
    <property type="interactions" value="1887"/>
</dbReference>
<dbReference type="PANTHER" id="PTHR45523">
    <property type="entry name" value="TETRATRICOPEPTIDE REPEAT (TPR)-CONTAINING PROTEIN-RELATED"/>
    <property type="match status" value="1"/>
</dbReference>
<dbReference type="PROSITE" id="PS50005">
    <property type="entry name" value="TPR"/>
    <property type="match status" value="5"/>
</dbReference>
<evidence type="ECO:0000313" key="6">
    <source>
        <dbReference type="Proteomes" id="UP000026915"/>
    </source>
</evidence>
<dbReference type="InterPro" id="IPR013105">
    <property type="entry name" value="TPR_2"/>
</dbReference>
<feature type="region of interest" description="Disordered" evidence="4">
    <location>
        <begin position="103"/>
        <end position="131"/>
    </location>
</feature>
<feature type="repeat" description="TPR" evidence="3">
    <location>
        <begin position="593"/>
        <end position="626"/>
    </location>
</feature>
<dbReference type="Pfam" id="PF07719">
    <property type="entry name" value="TPR_2"/>
    <property type="match status" value="2"/>
</dbReference>
<dbReference type="Proteomes" id="UP000026915">
    <property type="component" value="Chromosome 3"/>
</dbReference>
<organism evidence="5 6">
    <name type="scientific">Theobroma cacao</name>
    <name type="common">Cacao</name>
    <name type="synonym">Cocoa</name>
    <dbReference type="NCBI Taxonomy" id="3641"/>
    <lineage>
        <taxon>Eukaryota</taxon>
        <taxon>Viridiplantae</taxon>
        <taxon>Streptophyta</taxon>
        <taxon>Embryophyta</taxon>
        <taxon>Tracheophyta</taxon>
        <taxon>Spermatophyta</taxon>
        <taxon>Magnoliopsida</taxon>
        <taxon>eudicotyledons</taxon>
        <taxon>Gunneridae</taxon>
        <taxon>Pentapetalae</taxon>
        <taxon>rosids</taxon>
        <taxon>malvids</taxon>
        <taxon>Malvales</taxon>
        <taxon>Malvaceae</taxon>
        <taxon>Byttnerioideae</taxon>
        <taxon>Theobroma</taxon>
    </lineage>
</organism>